<name>A0A8T9BWW3_9HELO</name>
<dbReference type="Proteomes" id="UP000469558">
    <property type="component" value="Unassembled WGS sequence"/>
</dbReference>
<comment type="caution">
    <text evidence="3">The sequence shown here is derived from an EMBL/GenBank/DDBJ whole genome shotgun (WGS) entry which is preliminary data.</text>
</comment>
<dbReference type="OrthoDB" id="5283326at2759"/>
<dbReference type="EMBL" id="QGMK01001544">
    <property type="protein sequence ID" value="TVY67475.1"/>
    <property type="molecule type" value="Genomic_DNA"/>
</dbReference>
<dbReference type="InterPro" id="IPR041524">
    <property type="entry name" value="GH131_N"/>
</dbReference>
<feature type="chain" id="PRO_5035837949" description="Glycoside hydrolase 131 catalytic N-terminal domain-containing protein" evidence="1">
    <location>
        <begin position="22"/>
        <end position="300"/>
    </location>
</feature>
<feature type="signal peptide" evidence="1">
    <location>
        <begin position="1"/>
        <end position="21"/>
    </location>
</feature>
<evidence type="ECO:0000313" key="3">
    <source>
        <dbReference type="EMBL" id="TVY67475.1"/>
    </source>
</evidence>
<proteinExistence type="predicted"/>
<accession>A0A8T9BWW3</accession>
<dbReference type="Gene3D" id="2.60.120.1160">
    <property type="match status" value="1"/>
</dbReference>
<protein>
    <recommendedName>
        <fullName evidence="2">Glycoside hydrolase 131 catalytic N-terminal domain-containing protein</fullName>
    </recommendedName>
</protein>
<evidence type="ECO:0000313" key="4">
    <source>
        <dbReference type="Proteomes" id="UP000469558"/>
    </source>
</evidence>
<evidence type="ECO:0000256" key="1">
    <source>
        <dbReference type="SAM" id="SignalP"/>
    </source>
</evidence>
<organism evidence="3 4">
    <name type="scientific">Lachnellula suecica</name>
    <dbReference type="NCBI Taxonomy" id="602035"/>
    <lineage>
        <taxon>Eukaryota</taxon>
        <taxon>Fungi</taxon>
        <taxon>Dikarya</taxon>
        <taxon>Ascomycota</taxon>
        <taxon>Pezizomycotina</taxon>
        <taxon>Leotiomycetes</taxon>
        <taxon>Helotiales</taxon>
        <taxon>Lachnaceae</taxon>
        <taxon>Lachnellula</taxon>
    </lineage>
</organism>
<evidence type="ECO:0000259" key="2">
    <source>
        <dbReference type="Pfam" id="PF18271"/>
    </source>
</evidence>
<dbReference type="AlphaFoldDB" id="A0A8T9BWW3"/>
<dbReference type="PANTHER" id="PTHR34612:SF4">
    <property type="entry name" value="GLYCOSIDE HYDROLASE 131 CATALYTIC N-TERMINAL DOMAIN-CONTAINING PROTEIN"/>
    <property type="match status" value="1"/>
</dbReference>
<keyword evidence="4" id="KW-1185">Reference proteome</keyword>
<reference evidence="3 4" key="1">
    <citation type="submission" date="2018-05" db="EMBL/GenBank/DDBJ databases">
        <title>Genome sequencing and assembly of the regulated plant pathogen Lachnellula willkommii and related sister species for the development of diagnostic species identification markers.</title>
        <authorList>
            <person name="Giroux E."/>
            <person name="Bilodeau G."/>
        </authorList>
    </citation>
    <scope>NUCLEOTIDE SEQUENCE [LARGE SCALE GENOMIC DNA]</scope>
    <source>
        <strain evidence="3 4">CBS 268.59</strain>
    </source>
</reference>
<sequence length="300" mass="33056">MASLKIHFMAVLASFTAITTAVPTSHYDTKCPITLDGRVPINATLKTFDTDASPFNPDFTKGQNLTWSQILKLPAVAPSKFDLPIHSKAVEVTISDASIFVPGGGTQQLGFRRAGLLMGNGSDATNVGVKTFHWSVKQDLNAKMNLTHEYMNVWHEANDYASNHFSINAGIMLEQDKPTDSNVTTTGLAKNLWKILDRKNNVIWTTRIDWDVWQNFAVTLDYEKNTLQVYYSREYDSLHPVTALLSQDNSGGGQMQIGLLKKPTETTSVVYDGYQESGIYEGQIYGGVFIEDSAGGCISA</sequence>
<gene>
    <name evidence="3" type="ORF">LSUE1_G006814</name>
</gene>
<dbReference type="Pfam" id="PF18271">
    <property type="entry name" value="GH131_N"/>
    <property type="match status" value="1"/>
</dbReference>
<dbReference type="PANTHER" id="PTHR34612">
    <property type="entry name" value="GH131_N DOMAIN-CONTAINING PROTEIN"/>
    <property type="match status" value="1"/>
</dbReference>
<feature type="domain" description="Glycoside hydrolase 131 catalytic N-terminal" evidence="2">
    <location>
        <begin position="35"/>
        <end position="296"/>
    </location>
</feature>
<keyword evidence="1" id="KW-0732">Signal</keyword>